<keyword evidence="2" id="KW-1185">Reference proteome</keyword>
<organism evidence="1 2">
    <name type="scientific">Sinomicrobium oceani</name>
    <dbReference type="NCBI Taxonomy" id="1150368"/>
    <lineage>
        <taxon>Bacteria</taxon>
        <taxon>Pseudomonadati</taxon>
        <taxon>Bacteroidota</taxon>
        <taxon>Flavobacteriia</taxon>
        <taxon>Flavobacteriales</taxon>
        <taxon>Flavobacteriaceae</taxon>
        <taxon>Sinomicrobium</taxon>
    </lineage>
</organism>
<dbReference type="AlphaFoldDB" id="A0A1K1Q4Q5"/>
<reference evidence="1 2" key="1">
    <citation type="submission" date="2016-11" db="EMBL/GenBank/DDBJ databases">
        <authorList>
            <person name="Jaros S."/>
            <person name="Januszkiewicz K."/>
            <person name="Wedrychowicz H."/>
        </authorList>
    </citation>
    <scope>NUCLEOTIDE SEQUENCE [LARGE SCALE GENOMIC DNA]</scope>
    <source>
        <strain evidence="1 2">CGMCC 1.12145</strain>
    </source>
</reference>
<evidence type="ECO:0000313" key="2">
    <source>
        <dbReference type="Proteomes" id="UP000182248"/>
    </source>
</evidence>
<dbReference type="EMBL" id="FPJE01000011">
    <property type="protein sequence ID" value="SFW54667.1"/>
    <property type="molecule type" value="Genomic_DNA"/>
</dbReference>
<sequence>MRRGGSRPAGLRLPLRVCYLPPEDGHTASLVGSSLPVIGRRFSVTALEEISKSLRIHHLLISTLYFCLSIIHVDYSETMFKFRTRCLRWMPRMQYAIARPIVNVVIAVHAGKAIPAGSINKKPSRPDVIARIPPR</sequence>
<proteinExistence type="predicted"/>
<protein>
    <submittedName>
        <fullName evidence="1">Uncharacterized protein</fullName>
    </submittedName>
</protein>
<accession>A0A1K1Q4Q5</accession>
<name>A0A1K1Q4Q5_9FLAO</name>
<evidence type="ECO:0000313" key="1">
    <source>
        <dbReference type="EMBL" id="SFW54667.1"/>
    </source>
</evidence>
<dbReference type="Proteomes" id="UP000182248">
    <property type="component" value="Unassembled WGS sequence"/>
</dbReference>
<gene>
    <name evidence="1" type="ORF">SAMN02927921_02252</name>
</gene>
<dbReference type="STRING" id="1150368.SAMN02927921_02252"/>